<dbReference type="EMBL" id="JARACI010000686">
    <property type="protein sequence ID" value="MDD9205854.1"/>
    <property type="molecule type" value="Genomic_DNA"/>
</dbReference>
<feature type="region of interest" description="Disordered" evidence="1">
    <location>
        <begin position="1"/>
        <end position="87"/>
    </location>
</feature>
<evidence type="ECO:0000313" key="2">
    <source>
        <dbReference type="EMBL" id="MDD9205854.1"/>
    </source>
</evidence>
<comment type="caution">
    <text evidence="2">The sequence shown here is derived from an EMBL/GenBank/DDBJ whole genome shotgun (WGS) entry which is preliminary data.</text>
</comment>
<name>A0ABT5TX52_9MICO</name>
<reference evidence="2" key="1">
    <citation type="submission" date="2023-02" db="EMBL/GenBank/DDBJ databases">
        <title>Georgenia sp.10Sc9-8, isolated from a soil sample collected from the Taklamakan desert.</title>
        <authorList>
            <person name="Liu S."/>
        </authorList>
    </citation>
    <scope>NUCLEOTIDE SEQUENCE</scope>
    <source>
        <strain evidence="2">10Sc9-8</strain>
    </source>
</reference>
<proteinExistence type="predicted"/>
<dbReference type="Proteomes" id="UP001165561">
    <property type="component" value="Unassembled WGS sequence"/>
</dbReference>
<feature type="compositionally biased region" description="Gly residues" evidence="1">
    <location>
        <begin position="45"/>
        <end position="87"/>
    </location>
</feature>
<protein>
    <submittedName>
        <fullName evidence="2">Uncharacterized protein</fullName>
    </submittedName>
</protein>
<sequence>MSLIGKAMRSGMALKAGRVLKREAAKPENQRRAKDLWSKVTGSGSSTGGGKGTGGRGKGTGGKSQGGRSAGRNAGGKHSGGGRTRRS</sequence>
<accession>A0ABT5TX52</accession>
<evidence type="ECO:0000256" key="1">
    <source>
        <dbReference type="SAM" id="MobiDB-lite"/>
    </source>
</evidence>
<gene>
    <name evidence="2" type="ORF">PU560_05145</name>
</gene>
<keyword evidence="3" id="KW-1185">Reference proteome</keyword>
<feature type="compositionally biased region" description="Basic and acidic residues" evidence="1">
    <location>
        <begin position="20"/>
        <end position="37"/>
    </location>
</feature>
<evidence type="ECO:0000313" key="3">
    <source>
        <dbReference type="Proteomes" id="UP001165561"/>
    </source>
</evidence>
<organism evidence="2 3">
    <name type="scientific">Georgenia halotolerans</name>
    <dbReference type="NCBI Taxonomy" id="3028317"/>
    <lineage>
        <taxon>Bacteria</taxon>
        <taxon>Bacillati</taxon>
        <taxon>Actinomycetota</taxon>
        <taxon>Actinomycetes</taxon>
        <taxon>Micrococcales</taxon>
        <taxon>Bogoriellaceae</taxon>
        <taxon>Georgenia</taxon>
    </lineage>
</organism>